<accession>A0A1I7UH64</accession>
<sequence>MNTFPTAPASLASVSSYPLFEGQPPSMTTVSPFPGQPAYAKGEKEEEKKPFQMIINKLNDLLKKNI</sequence>
<name>A0A1I7UH64_9PELO</name>
<protein>
    <submittedName>
        <fullName evidence="3">Uncharacterized protein</fullName>
    </submittedName>
</protein>
<evidence type="ECO:0000256" key="1">
    <source>
        <dbReference type="SAM" id="MobiDB-lite"/>
    </source>
</evidence>
<dbReference type="WBParaSite" id="Csp11.Scaffold629.g9285.t1">
    <property type="protein sequence ID" value="Csp11.Scaffold629.g9285.t1"/>
    <property type="gene ID" value="Csp11.Scaffold629.g9285"/>
</dbReference>
<dbReference type="AlphaFoldDB" id="A0A1I7UH64"/>
<evidence type="ECO:0000313" key="2">
    <source>
        <dbReference type="Proteomes" id="UP000095282"/>
    </source>
</evidence>
<dbReference type="Proteomes" id="UP000095282">
    <property type="component" value="Unplaced"/>
</dbReference>
<feature type="region of interest" description="Disordered" evidence="1">
    <location>
        <begin position="26"/>
        <end position="46"/>
    </location>
</feature>
<keyword evidence="2" id="KW-1185">Reference proteome</keyword>
<proteinExistence type="predicted"/>
<organism evidence="2 3">
    <name type="scientific">Caenorhabditis tropicalis</name>
    <dbReference type="NCBI Taxonomy" id="1561998"/>
    <lineage>
        <taxon>Eukaryota</taxon>
        <taxon>Metazoa</taxon>
        <taxon>Ecdysozoa</taxon>
        <taxon>Nematoda</taxon>
        <taxon>Chromadorea</taxon>
        <taxon>Rhabditida</taxon>
        <taxon>Rhabditina</taxon>
        <taxon>Rhabditomorpha</taxon>
        <taxon>Rhabditoidea</taxon>
        <taxon>Rhabditidae</taxon>
        <taxon>Peloderinae</taxon>
        <taxon>Caenorhabditis</taxon>
    </lineage>
</organism>
<reference evidence="3" key="1">
    <citation type="submission" date="2016-11" db="UniProtKB">
        <authorList>
            <consortium name="WormBaseParasite"/>
        </authorList>
    </citation>
    <scope>IDENTIFICATION</scope>
</reference>
<evidence type="ECO:0000313" key="3">
    <source>
        <dbReference type="WBParaSite" id="Csp11.Scaffold629.g9285.t1"/>
    </source>
</evidence>